<dbReference type="Proteomes" id="UP001465976">
    <property type="component" value="Unassembled WGS sequence"/>
</dbReference>
<accession>A0ABR3F2B4</accession>
<evidence type="ECO:0008006" key="4">
    <source>
        <dbReference type="Google" id="ProtNLM"/>
    </source>
</evidence>
<protein>
    <recommendedName>
        <fullName evidence="4">F-box domain-containing protein</fullName>
    </recommendedName>
</protein>
<keyword evidence="3" id="KW-1185">Reference proteome</keyword>
<keyword evidence="1" id="KW-0175">Coiled coil</keyword>
<proteinExistence type="predicted"/>
<evidence type="ECO:0000313" key="3">
    <source>
        <dbReference type="Proteomes" id="UP001465976"/>
    </source>
</evidence>
<evidence type="ECO:0000313" key="2">
    <source>
        <dbReference type="EMBL" id="KAL0569358.1"/>
    </source>
</evidence>
<dbReference type="Gene3D" id="3.80.10.10">
    <property type="entry name" value="Ribonuclease Inhibitor"/>
    <property type="match status" value="1"/>
</dbReference>
<evidence type="ECO:0000256" key="1">
    <source>
        <dbReference type="SAM" id="Coils"/>
    </source>
</evidence>
<dbReference type="EMBL" id="JBAHYK010001135">
    <property type="protein sequence ID" value="KAL0569358.1"/>
    <property type="molecule type" value="Genomic_DNA"/>
</dbReference>
<comment type="caution">
    <text evidence="2">The sequence shown here is derived from an EMBL/GenBank/DDBJ whole genome shotgun (WGS) entry which is preliminary data.</text>
</comment>
<sequence>MDEQQLPPNTLFPSPFSHVLHTNYFPSKQEAQMMDSLLQEPQQRLDDLNAHITRLEETLERVRGERDTLRTHIEDHRALLSPFRRFPEDVLREIFAWCLNPYPIRSAAHAPLLLTTICRYWREIALTTPRLWSSIHIFIPQFRNVQRFEELISQRIAGVDRWLRHSGDMPLTLSIAFDLAMPTFTYDIAQAMLRTGQLVMDTFFRYRTQWKDVTLHGVLPAFLASATGLKLNEMPRLTTLSITGSVAPGIQTKYDDTSLDSLIQASPSLQKFHFTFESHDVLTLPLRWEQMTEISLRSRRGSVGAQSGLTALSHMSQNLRKCCLWILSTAMEADKQIHLPSLQSLEIFFQDTRSAGNVVQVGHFETIKAFLGALTCPSLEHLLVDGEAAVTESPFVPFLEQSGFNLKSFSTCLPLNGEALVDCLRMMSGLTTLNLRRGVFWGTQQDTQAAIRAMTPFECDNPIDMLCPALEDLTFMDMHPIDAEIVMDLLSRRARGFKYVKAIFNNAPKTGVEEWQGYRSRLNDLRRGGLSVVWRFSKPKDAFDRPVNDSPNSGHPLVMVSMNDPGHPEYRQMEAY</sequence>
<reference evidence="2 3" key="1">
    <citation type="submission" date="2024-02" db="EMBL/GenBank/DDBJ databases">
        <title>A draft genome for the cacao thread blight pathogen Marasmius crinis-equi.</title>
        <authorList>
            <person name="Cohen S.P."/>
            <person name="Baruah I.K."/>
            <person name="Amoako-Attah I."/>
            <person name="Bukari Y."/>
            <person name="Meinhardt L.W."/>
            <person name="Bailey B.A."/>
        </authorList>
    </citation>
    <scope>NUCLEOTIDE SEQUENCE [LARGE SCALE GENOMIC DNA]</scope>
    <source>
        <strain evidence="2 3">GH-76</strain>
    </source>
</reference>
<feature type="coiled-coil region" evidence="1">
    <location>
        <begin position="38"/>
        <end position="72"/>
    </location>
</feature>
<gene>
    <name evidence="2" type="ORF">V5O48_012609</name>
</gene>
<name>A0ABR3F2B4_9AGAR</name>
<dbReference type="InterPro" id="IPR032675">
    <property type="entry name" value="LRR_dom_sf"/>
</dbReference>
<organism evidence="2 3">
    <name type="scientific">Marasmius crinis-equi</name>
    <dbReference type="NCBI Taxonomy" id="585013"/>
    <lineage>
        <taxon>Eukaryota</taxon>
        <taxon>Fungi</taxon>
        <taxon>Dikarya</taxon>
        <taxon>Basidiomycota</taxon>
        <taxon>Agaricomycotina</taxon>
        <taxon>Agaricomycetes</taxon>
        <taxon>Agaricomycetidae</taxon>
        <taxon>Agaricales</taxon>
        <taxon>Marasmiineae</taxon>
        <taxon>Marasmiaceae</taxon>
        <taxon>Marasmius</taxon>
    </lineage>
</organism>